<evidence type="ECO:0000313" key="5">
    <source>
        <dbReference type="EMBL" id="WLQ44740.1"/>
    </source>
</evidence>
<dbReference type="Proteomes" id="UP001229952">
    <property type="component" value="Chromosome"/>
</dbReference>
<dbReference type="Pfam" id="PF02668">
    <property type="entry name" value="TauD"/>
    <property type="match status" value="1"/>
</dbReference>
<keyword evidence="1" id="KW-0560">Oxidoreductase</keyword>
<evidence type="ECO:0000256" key="2">
    <source>
        <dbReference type="ARBA" id="ARBA00023004"/>
    </source>
</evidence>
<dbReference type="InterPro" id="IPR042098">
    <property type="entry name" value="TauD-like_sf"/>
</dbReference>
<accession>A0ABY9ID80</accession>
<gene>
    <name evidence="5" type="ORF">P8A22_35525</name>
</gene>
<evidence type="ECO:0000259" key="4">
    <source>
        <dbReference type="Pfam" id="PF02668"/>
    </source>
</evidence>
<dbReference type="RefSeq" id="WP_306091995.1">
    <property type="nucleotide sequence ID" value="NZ_CP120992.1"/>
</dbReference>
<dbReference type="EMBL" id="CP120992">
    <property type="protein sequence ID" value="WLQ44740.1"/>
    <property type="molecule type" value="Genomic_DNA"/>
</dbReference>
<sequence>MGPAVWRGPDLTRSRDWVQHLTPSRLDELDAAVRAVRTRGTPLLKVTAEHFLLPGLTEDLARAADELENGRGFVLVRGIPVEDYGPAALGVLLWGLGRHLGIPVSQDTTGHMLGRTGTSEDGREDLAAQAFHTDEADAVALLCLRKIRTALASSAAVHNAVRAHRPELLDSLYRTHFLVREEPDPPQVPCRAVPLAHRDGERFSLRYDRRRLESAQHRADVPRLSPAEVELFDLIDAAAHSPDLRLDLDLAPGDLLLLNSHAVLHSLTAPVRAPGPEALRLWLTLHRPRTLPRDFWGDAPSAAGGRGGVPPLDVITPQTPTTRKPHDRAVRTPGPIRPVPR</sequence>
<keyword evidence="5" id="KW-0223">Dioxygenase</keyword>
<organism evidence="5 6">
    <name type="scientific">Streptomyces laculatispora</name>
    <dbReference type="NCBI Taxonomy" id="887464"/>
    <lineage>
        <taxon>Bacteria</taxon>
        <taxon>Bacillati</taxon>
        <taxon>Actinomycetota</taxon>
        <taxon>Actinomycetes</taxon>
        <taxon>Kitasatosporales</taxon>
        <taxon>Streptomycetaceae</taxon>
        <taxon>Streptomyces</taxon>
    </lineage>
</organism>
<feature type="domain" description="TauD/TfdA-like" evidence="4">
    <location>
        <begin position="42"/>
        <end position="271"/>
    </location>
</feature>
<protein>
    <submittedName>
        <fullName evidence="5">TauD/TfdA family dioxygenase</fullName>
    </submittedName>
</protein>
<name>A0ABY9ID80_9ACTN</name>
<evidence type="ECO:0000256" key="1">
    <source>
        <dbReference type="ARBA" id="ARBA00023002"/>
    </source>
</evidence>
<reference evidence="5 6" key="1">
    <citation type="submission" date="2023-03" db="EMBL/GenBank/DDBJ databases">
        <title>Isolation and description of six Streptomyces strains from soil environments, able to metabolize different microbial glucans.</title>
        <authorList>
            <person name="Widen T."/>
            <person name="Larsbrink J."/>
        </authorList>
    </citation>
    <scope>NUCLEOTIDE SEQUENCE [LARGE SCALE GENOMIC DNA]</scope>
    <source>
        <strain evidence="5 6">Mut2</strain>
    </source>
</reference>
<keyword evidence="6" id="KW-1185">Reference proteome</keyword>
<dbReference type="InterPro" id="IPR003819">
    <property type="entry name" value="TauD/TfdA-like"/>
</dbReference>
<keyword evidence="2" id="KW-0408">Iron</keyword>
<evidence type="ECO:0000313" key="6">
    <source>
        <dbReference type="Proteomes" id="UP001229952"/>
    </source>
</evidence>
<dbReference type="Gene3D" id="3.60.130.10">
    <property type="entry name" value="Clavaminate synthase-like"/>
    <property type="match status" value="1"/>
</dbReference>
<dbReference type="SUPFAM" id="SSF51197">
    <property type="entry name" value="Clavaminate synthase-like"/>
    <property type="match status" value="1"/>
</dbReference>
<evidence type="ECO:0000256" key="3">
    <source>
        <dbReference type="SAM" id="MobiDB-lite"/>
    </source>
</evidence>
<proteinExistence type="predicted"/>
<feature type="region of interest" description="Disordered" evidence="3">
    <location>
        <begin position="299"/>
        <end position="341"/>
    </location>
</feature>
<dbReference type="GO" id="GO:0051213">
    <property type="term" value="F:dioxygenase activity"/>
    <property type="evidence" value="ECO:0007669"/>
    <property type="project" value="UniProtKB-KW"/>
</dbReference>